<dbReference type="RefSeq" id="XP_056561543.1">
    <property type="nucleotide sequence ID" value="XM_056694814.1"/>
</dbReference>
<feature type="compositionally biased region" description="Basic and acidic residues" evidence="2">
    <location>
        <begin position="482"/>
        <end position="495"/>
    </location>
</feature>
<protein>
    <submittedName>
        <fullName evidence="3">Uncharacterized protein</fullName>
    </submittedName>
</protein>
<feature type="compositionally biased region" description="Basic and acidic residues" evidence="2">
    <location>
        <begin position="512"/>
        <end position="533"/>
    </location>
</feature>
<feature type="compositionally biased region" description="Polar residues" evidence="2">
    <location>
        <begin position="93"/>
        <end position="102"/>
    </location>
</feature>
<feature type="compositionally biased region" description="Polar residues" evidence="2">
    <location>
        <begin position="114"/>
        <end position="131"/>
    </location>
</feature>
<keyword evidence="1" id="KW-0175">Coiled coil</keyword>
<dbReference type="GeneID" id="81433991"/>
<feature type="coiled-coil region" evidence="1">
    <location>
        <begin position="426"/>
        <end position="453"/>
    </location>
</feature>
<reference evidence="3" key="2">
    <citation type="journal article" date="2023" name="IMA Fungus">
        <title>Comparative genomic study of the Penicillium genus elucidates a diverse pangenome and 15 lateral gene transfer events.</title>
        <authorList>
            <person name="Petersen C."/>
            <person name="Sorensen T."/>
            <person name="Nielsen M.R."/>
            <person name="Sondergaard T.E."/>
            <person name="Sorensen J.L."/>
            <person name="Fitzpatrick D.A."/>
            <person name="Frisvad J.C."/>
            <person name="Nielsen K.L."/>
        </authorList>
    </citation>
    <scope>NUCLEOTIDE SEQUENCE</scope>
    <source>
        <strain evidence="3">IBT 29864</strain>
    </source>
</reference>
<gene>
    <name evidence="3" type="ORF">N7496_001883</name>
</gene>
<name>A0A9X0B7D9_9EURO</name>
<comment type="caution">
    <text evidence="3">The sequence shown here is derived from an EMBL/GenBank/DDBJ whole genome shotgun (WGS) entry which is preliminary data.</text>
</comment>
<evidence type="ECO:0000313" key="4">
    <source>
        <dbReference type="Proteomes" id="UP001147782"/>
    </source>
</evidence>
<feature type="compositionally biased region" description="Low complexity" evidence="2">
    <location>
        <begin position="11"/>
        <end position="27"/>
    </location>
</feature>
<evidence type="ECO:0000313" key="3">
    <source>
        <dbReference type="EMBL" id="KAJ5390815.1"/>
    </source>
</evidence>
<evidence type="ECO:0000256" key="1">
    <source>
        <dbReference type="SAM" id="Coils"/>
    </source>
</evidence>
<feature type="compositionally biased region" description="Low complexity" evidence="2">
    <location>
        <begin position="258"/>
        <end position="276"/>
    </location>
</feature>
<keyword evidence="4" id="KW-1185">Reference proteome</keyword>
<dbReference type="AlphaFoldDB" id="A0A9X0B7D9"/>
<feature type="compositionally biased region" description="Polar residues" evidence="2">
    <location>
        <begin position="373"/>
        <end position="390"/>
    </location>
</feature>
<accession>A0A9X0B7D9</accession>
<feature type="compositionally biased region" description="Polar residues" evidence="2">
    <location>
        <begin position="229"/>
        <end position="242"/>
    </location>
</feature>
<feature type="region of interest" description="Disordered" evidence="2">
    <location>
        <begin position="335"/>
        <end position="409"/>
    </location>
</feature>
<dbReference type="Proteomes" id="UP001147782">
    <property type="component" value="Unassembled WGS sequence"/>
</dbReference>
<reference evidence="3" key="1">
    <citation type="submission" date="2022-11" db="EMBL/GenBank/DDBJ databases">
        <authorList>
            <person name="Petersen C."/>
        </authorList>
    </citation>
    <scope>NUCLEOTIDE SEQUENCE</scope>
    <source>
        <strain evidence="3">IBT 29864</strain>
    </source>
</reference>
<evidence type="ECO:0000256" key="2">
    <source>
        <dbReference type="SAM" id="MobiDB-lite"/>
    </source>
</evidence>
<sequence>MSRTTTRSITSAGSESAPSPRPRSTSARGERSASNPASFTLDANHYDTALPPINFHQPPIAHRRTGSTLKTVMRKIFNRKRQSHTDGVEESSTESYYNSPARSSGPVAGKSFLSVPTPTESKRSSPLSEENLQLAETHLSPTSATGGSLPSPGMPPRRRRATLPSVIFSDDESRYAVASAVSDPQEDRPFIPDQERRRSMLQSRRRSRSIGALQDLVDQRPMSPPEWPTHTTSVPDSVTDSKSPPLEGGSSASDHSGRPSTGTTVTSVTRASAAPSIQESDPHADQISLPPNVGNLVRTMQQDDSLTIEQRLNTIEVKMIDLEFAIARMQSNSVADNLQDRDRSSSRRKEDSFPQVRSKPSYLSTNDRDESPTPVSSLPTARPTSTSTIRADTLTARTLRPAPSATSLSDFNGISIEQYSALVTLLRREQTARRNLESQVSSLKDDIRHIQRAALHSMESGGTMYPIHSVDSQEFLRFRRALDESDGSPRPDEKGNGAFETESDYDPFGPPKWERERDRERERERDRERERETGYGGRRVVTAPMI</sequence>
<feature type="compositionally biased region" description="Basic and acidic residues" evidence="2">
    <location>
        <begin position="185"/>
        <end position="198"/>
    </location>
</feature>
<proteinExistence type="predicted"/>
<dbReference type="EMBL" id="JAPZBS010000001">
    <property type="protein sequence ID" value="KAJ5390815.1"/>
    <property type="molecule type" value="Genomic_DNA"/>
</dbReference>
<dbReference type="OrthoDB" id="5428925at2759"/>
<organism evidence="3 4">
    <name type="scientific">Penicillium cataractarum</name>
    <dbReference type="NCBI Taxonomy" id="2100454"/>
    <lineage>
        <taxon>Eukaryota</taxon>
        <taxon>Fungi</taxon>
        <taxon>Dikarya</taxon>
        <taxon>Ascomycota</taxon>
        <taxon>Pezizomycotina</taxon>
        <taxon>Eurotiomycetes</taxon>
        <taxon>Eurotiomycetidae</taxon>
        <taxon>Eurotiales</taxon>
        <taxon>Aspergillaceae</taxon>
        <taxon>Penicillium</taxon>
    </lineage>
</organism>
<feature type="region of interest" description="Disordered" evidence="2">
    <location>
        <begin position="482"/>
        <end position="546"/>
    </location>
</feature>
<feature type="compositionally biased region" description="Polar residues" evidence="2">
    <location>
        <begin position="139"/>
        <end position="148"/>
    </location>
</feature>
<feature type="compositionally biased region" description="Basic residues" evidence="2">
    <location>
        <begin position="72"/>
        <end position="82"/>
    </location>
</feature>
<feature type="compositionally biased region" description="Basic and acidic residues" evidence="2">
    <location>
        <begin position="338"/>
        <end position="352"/>
    </location>
</feature>
<feature type="compositionally biased region" description="Polar residues" evidence="2">
    <location>
        <begin position="1"/>
        <end position="10"/>
    </location>
</feature>
<feature type="region of interest" description="Disordered" evidence="2">
    <location>
        <begin position="1"/>
        <end position="292"/>
    </location>
</feature>